<protein>
    <recommendedName>
        <fullName evidence="4">Amino acid transporter transmembrane domain-containing protein</fullName>
    </recommendedName>
</protein>
<reference evidence="2 3" key="1">
    <citation type="submission" date="2024-01" db="EMBL/GenBank/DDBJ databases">
        <title>Comparative genomics of Cryptococcus and Kwoniella reveals pathogenesis evolution and contrasting modes of karyotype evolution via chromosome fusion or intercentromeric recombination.</title>
        <authorList>
            <person name="Coelho M.A."/>
            <person name="David-Palma M."/>
            <person name="Shea T."/>
            <person name="Bowers K."/>
            <person name="McGinley-Smith S."/>
            <person name="Mohammad A.W."/>
            <person name="Gnirke A."/>
            <person name="Yurkov A.M."/>
            <person name="Nowrousian M."/>
            <person name="Sun S."/>
            <person name="Cuomo C.A."/>
            <person name="Heitman J."/>
        </authorList>
    </citation>
    <scope>NUCLEOTIDE SEQUENCE [LARGE SCALE GENOMIC DNA]</scope>
    <source>
        <strain evidence="2 3">PYCC6329</strain>
    </source>
</reference>
<evidence type="ECO:0000256" key="1">
    <source>
        <dbReference type="SAM" id="Phobius"/>
    </source>
</evidence>
<evidence type="ECO:0008006" key="4">
    <source>
        <dbReference type="Google" id="ProtNLM"/>
    </source>
</evidence>
<feature type="transmembrane region" description="Helical" evidence="1">
    <location>
        <begin position="78"/>
        <end position="98"/>
    </location>
</feature>
<organism evidence="2 3">
    <name type="scientific">Kwoniella europaea PYCC6329</name>
    <dbReference type="NCBI Taxonomy" id="1423913"/>
    <lineage>
        <taxon>Eukaryota</taxon>
        <taxon>Fungi</taxon>
        <taxon>Dikarya</taxon>
        <taxon>Basidiomycota</taxon>
        <taxon>Agaricomycotina</taxon>
        <taxon>Tremellomycetes</taxon>
        <taxon>Tremellales</taxon>
        <taxon>Cryptococcaceae</taxon>
        <taxon>Kwoniella</taxon>
    </lineage>
</organism>
<proteinExistence type="predicted"/>
<keyword evidence="1" id="KW-1133">Transmembrane helix</keyword>
<name>A0AAX4KH19_9TREE</name>
<accession>A0AAX4KH19</accession>
<feature type="transmembrane region" description="Helical" evidence="1">
    <location>
        <begin position="52"/>
        <end position="72"/>
    </location>
</feature>
<sequence length="110" mass="11913">MSAPVAKDQLSSDLLATVHIVQSIPDDNAEVFKIEAGGENYRNVSWYRTFALMFKILFSVGILSIPSVFSYVGALPGALLLVGFGVFNAYAALILGSFRLRHPGIHVSVQ</sequence>
<dbReference type="RefSeq" id="XP_066083316.1">
    <property type="nucleotide sequence ID" value="XM_066227219.1"/>
</dbReference>
<keyword evidence="3" id="KW-1185">Reference proteome</keyword>
<evidence type="ECO:0000313" key="2">
    <source>
        <dbReference type="EMBL" id="WWD05349.1"/>
    </source>
</evidence>
<dbReference type="AlphaFoldDB" id="A0AAX4KH19"/>
<evidence type="ECO:0000313" key="3">
    <source>
        <dbReference type="Proteomes" id="UP001358614"/>
    </source>
</evidence>
<dbReference type="KEGG" id="ker:91102226"/>
<keyword evidence="1" id="KW-0812">Transmembrane</keyword>
<dbReference type="Proteomes" id="UP001358614">
    <property type="component" value="Chromosome 1"/>
</dbReference>
<keyword evidence="1" id="KW-0472">Membrane</keyword>
<dbReference type="EMBL" id="CP144089">
    <property type="protein sequence ID" value="WWD05349.1"/>
    <property type="molecule type" value="Genomic_DNA"/>
</dbReference>
<gene>
    <name evidence="2" type="ORF">V865_003422</name>
</gene>
<dbReference type="GeneID" id="91102226"/>